<dbReference type="SUPFAM" id="SSF53244">
    <property type="entry name" value="MurD-like peptide ligases, peptide-binding domain"/>
    <property type="match status" value="1"/>
</dbReference>
<evidence type="ECO:0000256" key="3">
    <source>
        <dbReference type="ARBA" id="ARBA00022840"/>
    </source>
</evidence>
<feature type="transmembrane region" description="Helical" evidence="4">
    <location>
        <begin position="89"/>
        <end position="114"/>
    </location>
</feature>
<dbReference type="Gene3D" id="3.40.1190.10">
    <property type="entry name" value="Mur-like, catalytic domain"/>
    <property type="match status" value="1"/>
</dbReference>
<dbReference type="Pfam" id="PF08245">
    <property type="entry name" value="Mur_ligase_M"/>
    <property type="match status" value="1"/>
</dbReference>
<keyword evidence="4" id="KW-1133">Transmembrane helix</keyword>
<dbReference type="InterPro" id="IPR036565">
    <property type="entry name" value="Mur-like_cat_sf"/>
</dbReference>
<dbReference type="GO" id="GO:0005524">
    <property type="term" value="F:ATP binding"/>
    <property type="evidence" value="ECO:0007669"/>
    <property type="project" value="UniProtKB-KW"/>
</dbReference>
<feature type="domain" description="Mur ligase C-terminal" evidence="5">
    <location>
        <begin position="356"/>
        <end position="476"/>
    </location>
</feature>
<dbReference type="PATRIC" id="fig|1618445.3.peg.124"/>
<dbReference type="EMBL" id="LCOY01000003">
    <property type="protein sequence ID" value="KKU88677.1"/>
    <property type="molecule type" value="Genomic_DNA"/>
</dbReference>
<evidence type="ECO:0000259" key="6">
    <source>
        <dbReference type="Pfam" id="PF08245"/>
    </source>
</evidence>
<evidence type="ECO:0000259" key="5">
    <source>
        <dbReference type="Pfam" id="PF02875"/>
    </source>
</evidence>
<dbReference type="Gene3D" id="3.90.190.20">
    <property type="entry name" value="Mur ligase, C-terminal domain"/>
    <property type="match status" value="1"/>
</dbReference>
<evidence type="ECO:0000313" key="7">
    <source>
        <dbReference type="EMBL" id="KKU88677.1"/>
    </source>
</evidence>
<dbReference type="PANTHER" id="PTHR43024">
    <property type="entry name" value="UDP-N-ACETYLMURAMOYL-TRIPEPTIDE--D-ALANYL-D-ALANINE LIGASE"/>
    <property type="match status" value="1"/>
</dbReference>
<dbReference type="Proteomes" id="UP000034739">
    <property type="component" value="Unassembled WGS sequence"/>
</dbReference>
<dbReference type="PANTHER" id="PTHR43024:SF1">
    <property type="entry name" value="UDP-N-ACETYLMURAMOYL-TRIPEPTIDE--D-ALANYL-D-ALANINE LIGASE"/>
    <property type="match status" value="1"/>
</dbReference>
<feature type="transmembrane region" description="Helical" evidence="4">
    <location>
        <begin position="6"/>
        <end position="29"/>
    </location>
</feature>
<name>A0A0G1U3M9_9BACT</name>
<evidence type="ECO:0000256" key="4">
    <source>
        <dbReference type="SAM" id="Phobius"/>
    </source>
</evidence>
<evidence type="ECO:0000256" key="1">
    <source>
        <dbReference type="ARBA" id="ARBA00022598"/>
    </source>
</evidence>
<feature type="domain" description="Mur ligase central" evidence="6">
    <location>
        <begin position="137"/>
        <end position="330"/>
    </location>
</feature>
<keyword evidence="4" id="KW-0472">Membrane</keyword>
<dbReference type="InterPro" id="IPR013221">
    <property type="entry name" value="Mur_ligase_cen"/>
</dbReference>
<feature type="transmembrane region" description="Helical" evidence="4">
    <location>
        <begin position="64"/>
        <end position="83"/>
    </location>
</feature>
<organism evidence="7 8">
    <name type="scientific">Candidatus Gottesmanbacteria bacterium GW2011_GWA2_47_9</name>
    <dbReference type="NCBI Taxonomy" id="1618445"/>
    <lineage>
        <taxon>Bacteria</taxon>
        <taxon>Candidatus Gottesmaniibacteriota</taxon>
    </lineage>
</organism>
<dbReference type="InterPro" id="IPR004101">
    <property type="entry name" value="Mur_ligase_C"/>
</dbReference>
<protein>
    <submittedName>
        <fullName evidence="7">UDP-N-acetylmuramoyl-tripeptide-D-alanyl-D-alanine ligase</fullName>
    </submittedName>
</protein>
<dbReference type="Pfam" id="PF02875">
    <property type="entry name" value="Mur_ligase_C"/>
    <property type="match status" value="1"/>
</dbReference>
<keyword evidence="2" id="KW-0547">Nucleotide-binding</keyword>
<dbReference type="AlphaFoldDB" id="A0A0G1U3M9"/>
<keyword evidence="3" id="KW-0067">ATP-binding</keyword>
<reference evidence="7 8" key="1">
    <citation type="journal article" date="2015" name="Nature">
        <title>rRNA introns, odd ribosomes, and small enigmatic genomes across a large radiation of phyla.</title>
        <authorList>
            <person name="Brown C.T."/>
            <person name="Hug L.A."/>
            <person name="Thomas B.C."/>
            <person name="Sharon I."/>
            <person name="Castelle C.J."/>
            <person name="Singh A."/>
            <person name="Wilkins M.J."/>
            <person name="Williams K.H."/>
            <person name="Banfield J.F."/>
        </authorList>
    </citation>
    <scope>NUCLEOTIDE SEQUENCE [LARGE SCALE GENOMIC DNA]</scope>
</reference>
<dbReference type="InterPro" id="IPR036615">
    <property type="entry name" value="Mur_ligase_C_dom_sf"/>
</dbReference>
<proteinExistence type="predicted"/>
<accession>A0A0G1U3M9</accession>
<sequence length="488" mass="54514">MNIVLLLVLVVWSIRIFANVLSYVHLWFVKEYRFDRMLIHLGTPQGRQIFFPSFRLPRISPKTIVIFTGSGVIFVFLFLFLPIHVLLRFLVIDVVTFPITGILVGLLQAPTFLYHRFLIVRAIRLLRDHKPMAVIGITGSFGKTSTKEYLATILSGTYRVLKTEASKNSPIGIAETVLKHLTPDVQVFIVEMGAYKRGEIRAMADMVRPQIGIITAVNAQHQDLFATLENTMRAKYELIQGLQGKKIAIINADNPFTRHMGEWARRDGLPVWWYTARDGTELEGVLLEAREIEADEKGVTARIVYGKRAYRLSANVLGEHQVGNISAAIAGAVAVGMDIRDAVKGASRVKPYPKTMEPAKGVHEATFINDTFNNNPDAALAAIDFLAKTKGRKILVFQPMVELGAHAVESHKDVGRKASQICDDILLTNENYYESIVAGATEVGKEKKVRVLSARESASYIDKTVKKGDTVLFKGKEAERVFRLCFSQ</sequence>
<dbReference type="SUPFAM" id="SSF53623">
    <property type="entry name" value="MurD-like peptide ligases, catalytic domain"/>
    <property type="match status" value="1"/>
</dbReference>
<evidence type="ECO:0000256" key="2">
    <source>
        <dbReference type="ARBA" id="ARBA00022741"/>
    </source>
</evidence>
<keyword evidence="4" id="KW-0812">Transmembrane</keyword>
<gene>
    <name evidence="7" type="ORF">UY16_C0003G0019</name>
</gene>
<evidence type="ECO:0000313" key="8">
    <source>
        <dbReference type="Proteomes" id="UP000034739"/>
    </source>
</evidence>
<dbReference type="InterPro" id="IPR051046">
    <property type="entry name" value="MurCDEF_CellWall_CoF430Synth"/>
</dbReference>
<comment type="caution">
    <text evidence="7">The sequence shown here is derived from an EMBL/GenBank/DDBJ whole genome shotgun (WGS) entry which is preliminary data.</text>
</comment>
<dbReference type="GO" id="GO:0016881">
    <property type="term" value="F:acid-amino acid ligase activity"/>
    <property type="evidence" value="ECO:0007669"/>
    <property type="project" value="InterPro"/>
</dbReference>
<keyword evidence="1 7" id="KW-0436">Ligase</keyword>